<evidence type="ECO:0000313" key="1">
    <source>
        <dbReference type="EMBL" id="JAD37980.1"/>
    </source>
</evidence>
<proteinExistence type="predicted"/>
<sequence length="43" mass="4942">MVSCSPSVWQLIDLYSSFLAAYRTYQFKATPMHLPVAVHTFFS</sequence>
<organism evidence="1">
    <name type="scientific">Arundo donax</name>
    <name type="common">Giant reed</name>
    <name type="synonym">Donax arundinaceus</name>
    <dbReference type="NCBI Taxonomy" id="35708"/>
    <lineage>
        <taxon>Eukaryota</taxon>
        <taxon>Viridiplantae</taxon>
        <taxon>Streptophyta</taxon>
        <taxon>Embryophyta</taxon>
        <taxon>Tracheophyta</taxon>
        <taxon>Spermatophyta</taxon>
        <taxon>Magnoliopsida</taxon>
        <taxon>Liliopsida</taxon>
        <taxon>Poales</taxon>
        <taxon>Poaceae</taxon>
        <taxon>PACMAD clade</taxon>
        <taxon>Arundinoideae</taxon>
        <taxon>Arundineae</taxon>
        <taxon>Arundo</taxon>
    </lineage>
</organism>
<reference evidence="1" key="2">
    <citation type="journal article" date="2015" name="Data Brief">
        <title>Shoot transcriptome of the giant reed, Arundo donax.</title>
        <authorList>
            <person name="Barrero R.A."/>
            <person name="Guerrero F.D."/>
            <person name="Moolhuijzen P."/>
            <person name="Goolsby J.A."/>
            <person name="Tidwell J."/>
            <person name="Bellgard S.E."/>
            <person name="Bellgard M.I."/>
        </authorList>
    </citation>
    <scope>NUCLEOTIDE SEQUENCE</scope>
    <source>
        <tissue evidence="1">Shoot tissue taken approximately 20 cm above the soil surface</tissue>
    </source>
</reference>
<protein>
    <submittedName>
        <fullName evidence="1">Uncharacterized protein</fullName>
    </submittedName>
</protein>
<dbReference type="AlphaFoldDB" id="A0A0A8ZMJ8"/>
<name>A0A0A8ZMJ8_ARUDO</name>
<dbReference type="EMBL" id="GBRH01259915">
    <property type="protein sequence ID" value="JAD37980.1"/>
    <property type="molecule type" value="Transcribed_RNA"/>
</dbReference>
<accession>A0A0A8ZMJ8</accession>
<reference evidence="1" key="1">
    <citation type="submission" date="2014-09" db="EMBL/GenBank/DDBJ databases">
        <authorList>
            <person name="Magalhaes I.L.F."/>
            <person name="Oliveira U."/>
            <person name="Santos F.R."/>
            <person name="Vidigal T.H.D.A."/>
            <person name="Brescovit A.D."/>
            <person name="Santos A.J."/>
        </authorList>
    </citation>
    <scope>NUCLEOTIDE SEQUENCE</scope>
    <source>
        <tissue evidence="1">Shoot tissue taken approximately 20 cm above the soil surface</tissue>
    </source>
</reference>